<feature type="region of interest" description="Disordered" evidence="1">
    <location>
        <begin position="319"/>
        <end position="387"/>
    </location>
</feature>
<feature type="compositionally biased region" description="Polar residues" evidence="1">
    <location>
        <begin position="7"/>
        <end position="20"/>
    </location>
</feature>
<organism evidence="2 3">
    <name type="scientific">Peltaster fructicola</name>
    <dbReference type="NCBI Taxonomy" id="286661"/>
    <lineage>
        <taxon>Eukaryota</taxon>
        <taxon>Fungi</taxon>
        <taxon>Dikarya</taxon>
        <taxon>Ascomycota</taxon>
        <taxon>Pezizomycotina</taxon>
        <taxon>Dothideomycetes</taxon>
        <taxon>Dothideomycetes incertae sedis</taxon>
        <taxon>Peltaster</taxon>
    </lineage>
</organism>
<evidence type="ECO:0000256" key="1">
    <source>
        <dbReference type="SAM" id="MobiDB-lite"/>
    </source>
</evidence>
<accession>A0A6H0XIR8</accession>
<proteinExistence type="predicted"/>
<feature type="region of interest" description="Disordered" evidence="1">
    <location>
        <begin position="7"/>
        <end position="30"/>
    </location>
</feature>
<dbReference type="EMBL" id="CP051139">
    <property type="protein sequence ID" value="QIW94611.1"/>
    <property type="molecule type" value="Genomic_DNA"/>
</dbReference>
<keyword evidence="3" id="KW-1185">Reference proteome</keyword>
<feature type="region of interest" description="Disordered" evidence="1">
    <location>
        <begin position="667"/>
        <end position="707"/>
    </location>
</feature>
<name>A0A6H0XIR8_9PEZI</name>
<feature type="compositionally biased region" description="Polar residues" evidence="1">
    <location>
        <begin position="682"/>
        <end position="707"/>
    </location>
</feature>
<evidence type="ECO:0000313" key="2">
    <source>
        <dbReference type="EMBL" id="QIW94611.1"/>
    </source>
</evidence>
<sequence>MAIVTAFSASVHSNSSTQITKPPPQETDGMLKSVKPRLQLSTVDKAVITVSCPFCQDDFAQPVFFLDHMRSDRCWSLPNGQLHPTKQSYIGPSQGIELALFAAWNRRCLTTGQLSELRARLYGLYFEAKDGSKHARLRLHILEKQSSSAIWQIAAEQTLHVSVLLSPSTPLIESKYSSKAFHIIMHERAREAKHGVCGTWTPTNKLSLIDHPPLQLEDVPPQTTTDTLRDVHGVPSSALGAIEAAYVSDTQLNLAYSTPAVCSSSLSQSTTYQDHTKATASCSDAVPNTACPPLPSINTHKPCDNPRSSHSGEAATLPYRASPHMVTCSGSTNGTTGDMSHGTSPQGGKAARNEKRCRSPSRGDDGDVGGAAHQVGGSDEGRKKRRKKPTSSSLYCCVICPGATATNISGITRAIENHHDAIWCNICLRYIQIIPQNNDPRTKAERKEATREAHQYCCDVHYIDPGTYEIFRTPHDGVKTWQRLSDVQKYVLLSREARPGSSPPDLIRKASQPVDHTETRLVPTPVQLPRALHLPVHVAITPTTSIEAIQNNPETSNVADQDSYVSLMMAQWEIDDLRQQLRDRQLTLELCAAQLLHSGMPMANALLQQATRHMPNGPLSLLDNMSDGQRMAATSAVPMAAGVALQPRQADEPFTGMMQSQYPAVVLPSAGPSTDASRRTGRTTTSNAGMVTSRTSLGCSQDLSDHC</sequence>
<gene>
    <name evidence="2" type="ORF">AMS68_000129</name>
</gene>
<evidence type="ECO:0000313" key="3">
    <source>
        <dbReference type="Proteomes" id="UP000503462"/>
    </source>
</evidence>
<feature type="compositionally biased region" description="Polar residues" evidence="1">
    <location>
        <begin position="328"/>
        <end position="346"/>
    </location>
</feature>
<protein>
    <submittedName>
        <fullName evidence="2">Uncharacterized protein</fullName>
    </submittedName>
</protein>
<feature type="compositionally biased region" description="Basic and acidic residues" evidence="1">
    <location>
        <begin position="351"/>
        <end position="365"/>
    </location>
</feature>
<dbReference type="AlphaFoldDB" id="A0A6H0XIR8"/>
<reference evidence="2 3" key="1">
    <citation type="journal article" date="2016" name="Sci. Rep.">
        <title>Peltaster fructicola genome reveals evolution from an invasive phytopathogen to an ectophytic parasite.</title>
        <authorList>
            <person name="Xu C."/>
            <person name="Chen H."/>
            <person name="Gleason M.L."/>
            <person name="Xu J.R."/>
            <person name="Liu H."/>
            <person name="Zhang R."/>
            <person name="Sun G."/>
        </authorList>
    </citation>
    <scope>NUCLEOTIDE SEQUENCE [LARGE SCALE GENOMIC DNA]</scope>
    <source>
        <strain evidence="2 3">LNHT1506</strain>
    </source>
</reference>
<dbReference type="Proteomes" id="UP000503462">
    <property type="component" value="Chromosome 1"/>
</dbReference>